<accession>A0ABM8Q708</accession>
<evidence type="ECO:0000256" key="4">
    <source>
        <dbReference type="ARBA" id="ARBA00023163"/>
    </source>
</evidence>
<dbReference type="NCBIfam" id="NF003033">
    <property type="entry name" value="PRK03911.1"/>
    <property type="match status" value="1"/>
</dbReference>
<keyword evidence="1" id="KW-0678">Repressor</keyword>
<evidence type="ECO:0000313" key="6">
    <source>
        <dbReference type="Proteomes" id="UP000789803"/>
    </source>
</evidence>
<dbReference type="RefSeq" id="WP_229932870.1">
    <property type="nucleotide sequence ID" value="NZ_CAJHOF010000008.1"/>
</dbReference>
<dbReference type="SUPFAM" id="SSF46785">
    <property type="entry name" value="Winged helix' DNA-binding domain"/>
    <property type="match status" value="1"/>
</dbReference>
<reference evidence="5 6" key="1">
    <citation type="submission" date="2020-11" db="EMBL/GenBank/DDBJ databases">
        <authorList>
            <person name="Peeters C."/>
        </authorList>
    </citation>
    <scope>NUCLEOTIDE SEQUENCE [LARGE SCALE GENOMIC DNA]</scope>
    <source>
        <strain evidence="5 6">LMG 7974</strain>
    </source>
</reference>
<keyword evidence="4" id="KW-0804">Transcription</keyword>
<evidence type="ECO:0000256" key="3">
    <source>
        <dbReference type="ARBA" id="ARBA00023016"/>
    </source>
</evidence>
<keyword evidence="3" id="KW-0346">Stress response</keyword>
<dbReference type="Gene3D" id="1.10.10.10">
    <property type="entry name" value="Winged helix-like DNA-binding domain superfamily/Winged helix DNA-binding domain"/>
    <property type="match status" value="1"/>
</dbReference>
<evidence type="ECO:0000256" key="2">
    <source>
        <dbReference type="ARBA" id="ARBA00023015"/>
    </source>
</evidence>
<dbReference type="PANTHER" id="PTHR34824:SF1">
    <property type="entry name" value="HEAT-INDUCIBLE TRANSCRIPTION REPRESSOR HRCA"/>
    <property type="match status" value="1"/>
</dbReference>
<dbReference type="InterPro" id="IPR002571">
    <property type="entry name" value="HrcA"/>
</dbReference>
<comment type="caution">
    <text evidence="5">The sequence shown here is derived from an EMBL/GenBank/DDBJ whole genome shotgun (WGS) entry which is preliminary data.</text>
</comment>
<name>A0ABM8Q708_9BACT</name>
<sequence length="263" mass="30161">MSKLSKRDLILKSIIKAYLDDNSPIGSSELGSRMDVAMPASTIRVYFKKLSDEGAITQLHISGGRIPTIGAMKHYWMDIFDGVDFADELLDINDDISLKILADTHDVYMMICAEHEQSLVEILNVNDRFLVLNFSKDEIVLKYDYRVEKFLHNLGEVGLDKLEFICSQVGLSELKRKITELKRAKILFCENEILAYKIFQNERYRTNFLTRMSDGLNFTPIFADEYMGIKMRVKFCGENSTMVCAGSVYSDYVKLINQIREVA</sequence>
<dbReference type="Proteomes" id="UP000789803">
    <property type="component" value="Unassembled WGS sequence"/>
</dbReference>
<gene>
    <name evidence="5" type="primary">hrcA</name>
    <name evidence="5" type="ORF">LMG7974_01068</name>
</gene>
<evidence type="ECO:0000313" key="5">
    <source>
        <dbReference type="EMBL" id="CAD7288596.1"/>
    </source>
</evidence>
<evidence type="ECO:0000256" key="1">
    <source>
        <dbReference type="ARBA" id="ARBA00022491"/>
    </source>
</evidence>
<proteinExistence type="predicted"/>
<dbReference type="InterPro" id="IPR036388">
    <property type="entry name" value="WH-like_DNA-bd_sf"/>
</dbReference>
<keyword evidence="2" id="KW-0805">Transcription regulation</keyword>
<dbReference type="InterPro" id="IPR036390">
    <property type="entry name" value="WH_DNA-bd_sf"/>
</dbReference>
<dbReference type="EMBL" id="CAJHOF010000008">
    <property type="protein sequence ID" value="CAD7288596.1"/>
    <property type="molecule type" value="Genomic_DNA"/>
</dbReference>
<dbReference type="PANTHER" id="PTHR34824">
    <property type="entry name" value="HEAT-INDUCIBLE TRANSCRIPTION REPRESSOR HRCA"/>
    <property type="match status" value="1"/>
</dbReference>
<protein>
    <submittedName>
        <fullName evidence="5">Heat-inducible transcription repressor HrcA</fullName>
    </submittedName>
</protein>
<keyword evidence="6" id="KW-1185">Reference proteome</keyword>
<organism evidence="5 6">
    <name type="scientific">Campylobacter majalis</name>
    <dbReference type="NCBI Taxonomy" id="2790656"/>
    <lineage>
        <taxon>Bacteria</taxon>
        <taxon>Pseudomonadati</taxon>
        <taxon>Campylobacterota</taxon>
        <taxon>Epsilonproteobacteria</taxon>
        <taxon>Campylobacterales</taxon>
        <taxon>Campylobacteraceae</taxon>
        <taxon>Campylobacter</taxon>
    </lineage>
</organism>